<keyword evidence="7 9" id="KW-0414">Isoprene biosynthesis</keyword>
<feature type="binding site" evidence="9">
    <location>
        <position position="151"/>
    </location>
    <ligand>
        <name>Mn(2+)</name>
        <dbReference type="ChEBI" id="CHEBI:29035"/>
    </ligand>
</feature>
<dbReference type="InterPro" id="IPR003821">
    <property type="entry name" value="DXP_reductoisomerase"/>
</dbReference>
<dbReference type="GO" id="GO:0016853">
    <property type="term" value="F:isomerase activity"/>
    <property type="evidence" value="ECO:0007669"/>
    <property type="project" value="UniProtKB-KW"/>
</dbReference>
<dbReference type="FunFam" id="3.40.50.720:FF:000045">
    <property type="entry name" value="1-deoxy-D-xylulose 5-phosphate reductoisomerase"/>
    <property type="match status" value="1"/>
</dbReference>
<evidence type="ECO:0000259" key="10">
    <source>
        <dbReference type="Pfam" id="PF02670"/>
    </source>
</evidence>
<evidence type="ECO:0000256" key="5">
    <source>
        <dbReference type="ARBA" id="ARBA00023002"/>
    </source>
</evidence>
<feature type="binding site" evidence="9">
    <location>
        <position position="219"/>
    </location>
    <ligand>
        <name>Mn(2+)</name>
        <dbReference type="ChEBI" id="CHEBI:29035"/>
    </ligand>
</feature>
<keyword evidence="4 9" id="KW-0521">NADP</keyword>
<dbReference type="RefSeq" id="WP_036883606.1">
    <property type="nucleotide sequence ID" value="NZ_JQZW01000008.1"/>
</dbReference>
<feature type="domain" description="DXP reductoisomerase C-terminal" evidence="12">
    <location>
        <begin position="259"/>
        <end position="375"/>
    </location>
</feature>
<dbReference type="OrthoDB" id="9806546at2"/>
<dbReference type="Proteomes" id="UP000030134">
    <property type="component" value="Unassembled WGS sequence"/>
</dbReference>
<dbReference type="GO" id="GO:0051484">
    <property type="term" value="P:isopentenyl diphosphate biosynthetic process, methylerythritol 4-phosphate pathway involved in terpenoid biosynthetic process"/>
    <property type="evidence" value="ECO:0007669"/>
    <property type="project" value="UniProtKB-ARBA"/>
</dbReference>
<feature type="binding site" evidence="9">
    <location>
        <position position="11"/>
    </location>
    <ligand>
        <name>NADPH</name>
        <dbReference type="ChEBI" id="CHEBI:57783"/>
    </ligand>
</feature>
<comment type="caution">
    <text evidence="9">Lacks conserved residue(s) required for the propagation of feature annotation.</text>
</comment>
<feature type="binding site" evidence="9">
    <location>
        <position position="150"/>
    </location>
    <ligand>
        <name>1-deoxy-D-xylulose 5-phosphate</name>
        <dbReference type="ChEBI" id="CHEBI:57792"/>
    </ligand>
</feature>
<keyword evidence="5 9" id="KW-0560">Oxidoreductase</keyword>
<feature type="binding site" evidence="9">
    <location>
        <position position="151"/>
    </location>
    <ligand>
        <name>1-deoxy-D-xylulose 5-phosphate</name>
        <dbReference type="ChEBI" id="CHEBI:57792"/>
    </ligand>
</feature>
<dbReference type="Pfam" id="PF08436">
    <property type="entry name" value="DXP_redisom_C"/>
    <property type="match status" value="1"/>
</dbReference>
<dbReference type="Pfam" id="PF02670">
    <property type="entry name" value="DXP_reductoisom"/>
    <property type="match status" value="1"/>
</dbReference>
<dbReference type="GO" id="GO:0030604">
    <property type="term" value="F:1-deoxy-D-xylulose-5-phosphate reductoisomerase activity"/>
    <property type="evidence" value="ECO:0007669"/>
    <property type="project" value="UniProtKB-UniRule"/>
</dbReference>
<dbReference type="Gene3D" id="3.40.50.720">
    <property type="entry name" value="NAD(P)-binding Rossmann-like Domain"/>
    <property type="match status" value="1"/>
</dbReference>
<dbReference type="SUPFAM" id="SSF69055">
    <property type="entry name" value="1-deoxy-D-xylulose-5-phosphate reductoisomerase, C-terminal domain"/>
    <property type="match status" value="1"/>
</dbReference>
<keyword evidence="6 9" id="KW-0464">Manganese</keyword>
<evidence type="ECO:0000256" key="6">
    <source>
        <dbReference type="ARBA" id="ARBA00023211"/>
    </source>
</evidence>
<feature type="binding site" evidence="9">
    <location>
        <position position="215"/>
    </location>
    <ligand>
        <name>1-deoxy-D-xylulose 5-phosphate</name>
        <dbReference type="ChEBI" id="CHEBI:57792"/>
    </ligand>
</feature>
<comment type="similarity">
    <text evidence="2 9">Belongs to the DXR family.</text>
</comment>
<keyword evidence="3 9" id="KW-0479">Metal-binding</keyword>
<dbReference type="EMBL" id="JQZW01000008">
    <property type="protein sequence ID" value="KGN98112.1"/>
    <property type="molecule type" value="Genomic_DNA"/>
</dbReference>
<dbReference type="InterPro" id="IPR036291">
    <property type="entry name" value="NAD(P)-bd_dom_sf"/>
</dbReference>
<feature type="binding site" evidence="9">
    <location>
        <position position="12"/>
    </location>
    <ligand>
        <name>NADPH</name>
        <dbReference type="ChEBI" id="CHEBI:57783"/>
    </ligand>
</feature>
<feature type="binding site" evidence="9">
    <location>
        <position position="13"/>
    </location>
    <ligand>
        <name>NADPH</name>
        <dbReference type="ChEBI" id="CHEBI:57783"/>
    </ligand>
</feature>
<evidence type="ECO:0000256" key="3">
    <source>
        <dbReference type="ARBA" id="ARBA00022723"/>
    </source>
</evidence>
<feature type="binding site" evidence="9">
    <location>
        <position position="149"/>
    </location>
    <ligand>
        <name>Mn(2+)</name>
        <dbReference type="ChEBI" id="CHEBI:29035"/>
    </ligand>
</feature>
<evidence type="ECO:0000259" key="11">
    <source>
        <dbReference type="Pfam" id="PF08436"/>
    </source>
</evidence>
<evidence type="ECO:0000256" key="8">
    <source>
        <dbReference type="ARBA" id="ARBA00048543"/>
    </source>
</evidence>
<dbReference type="InterPro" id="IPR036169">
    <property type="entry name" value="DXPR_C_sf"/>
</dbReference>
<gene>
    <name evidence="9" type="primary">dxr</name>
    <name evidence="13" type="ORF">HQ36_04150</name>
</gene>
<keyword evidence="14" id="KW-1185">Reference proteome</keyword>
<feature type="binding site" evidence="9">
    <location>
        <position position="210"/>
    </location>
    <ligand>
        <name>1-deoxy-D-xylulose 5-phosphate</name>
        <dbReference type="ChEBI" id="CHEBI:57792"/>
    </ligand>
</feature>
<feature type="binding site" evidence="9">
    <location>
        <position position="174"/>
    </location>
    <ligand>
        <name>1-deoxy-D-xylulose 5-phosphate</name>
        <dbReference type="ChEBI" id="CHEBI:57792"/>
    </ligand>
</feature>
<protein>
    <recommendedName>
        <fullName evidence="9">1-deoxy-D-xylulose 5-phosphate reductoisomerase</fullName>
        <shortName evidence="9">DXP reductoisomerase</shortName>
        <ecNumber evidence="9">1.1.1.267</ecNumber>
    </recommendedName>
    <alternativeName>
        <fullName evidence="9">1-deoxyxylulose-5-phosphate reductoisomerase</fullName>
    </alternativeName>
    <alternativeName>
        <fullName evidence="9">2-C-methyl-D-erythritol 4-phosphate synthase</fullName>
    </alternativeName>
</protein>
<feature type="binding site" evidence="9">
    <location>
        <position position="216"/>
    </location>
    <ligand>
        <name>1-deoxy-D-xylulose 5-phosphate</name>
        <dbReference type="ChEBI" id="CHEBI:57792"/>
    </ligand>
</feature>
<feature type="binding site" evidence="9">
    <location>
        <position position="124"/>
    </location>
    <ligand>
        <name>1-deoxy-D-xylulose 5-phosphate</name>
        <dbReference type="ChEBI" id="CHEBI:57792"/>
    </ligand>
</feature>
<sequence>MKKKIAILGATGSIGIQALDIIRSNSDLFEVVLITANNHVEQLSTLAQEFQPREVVIANEKLYTLLCERLSNYPINVSAGAKALEESVTHSDIDIVLSALVGYAGVLPTLSAIRAKKTIALANKETLVVAGELIMAEAQQKGVTIYPVDSEHSAIYQCLMGEIARPEKLILTASGGPFLKHSVHQLETITPEQALKHPTWDMGAKVSIDSATLMNKGFEMIEAHWLFDMPARSIEVLVHPQSVVHSMVQFSDGSVKAQMGQPDMRLPISLALGLGERIPNTYPRYDFTQTPLSFERPDTTRFPNLSYAYQTLDMGGLAPCILNAANEVVVAAFLEKRLSFRGMSYVLEEILSTMLASNRPFELEALITTNDEVRQKTELLIQSGKYR</sequence>
<dbReference type="NCBIfam" id="TIGR00243">
    <property type="entry name" value="Dxr"/>
    <property type="match status" value="1"/>
</dbReference>
<dbReference type="GO" id="GO:0070402">
    <property type="term" value="F:NADPH binding"/>
    <property type="evidence" value="ECO:0007669"/>
    <property type="project" value="InterPro"/>
</dbReference>
<dbReference type="PANTHER" id="PTHR30525">
    <property type="entry name" value="1-DEOXY-D-XYLULOSE 5-PHOSPHATE REDUCTOISOMERASE"/>
    <property type="match status" value="1"/>
</dbReference>
<evidence type="ECO:0000259" key="12">
    <source>
        <dbReference type="Pfam" id="PF13288"/>
    </source>
</evidence>
<dbReference type="UniPathway" id="UPA00056">
    <property type="reaction ID" value="UER00092"/>
</dbReference>
<dbReference type="PANTHER" id="PTHR30525:SF0">
    <property type="entry name" value="1-DEOXY-D-XYLULOSE 5-PHOSPHATE REDUCTOISOMERASE, CHLOROPLASTIC"/>
    <property type="match status" value="1"/>
</dbReference>
<feature type="binding site" evidence="9">
    <location>
        <position position="123"/>
    </location>
    <ligand>
        <name>NADPH</name>
        <dbReference type="ChEBI" id="CHEBI:57783"/>
    </ligand>
</feature>
<feature type="domain" description="1-deoxy-D-xylulose 5-phosphate reductoisomerase N-terminal" evidence="10">
    <location>
        <begin position="5"/>
        <end position="131"/>
    </location>
</feature>
<evidence type="ECO:0000313" key="13">
    <source>
        <dbReference type="EMBL" id="KGN98112.1"/>
    </source>
</evidence>
<organism evidence="13 14">
    <name type="scientific">Porphyromonas gingivicanis</name>
    <dbReference type="NCBI Taxonomy" id="266762"/>
    <lineage>
        <taxon>Bacteria</taxon>
        <taxon>Pseudomonadati</taxon>
        <taxon>Bacteroidota</taxon>
        <taxon>Bacteroidia</taxon>
        <taxon>Bacteroidales</taxon>
        <taxon>Porphyromonadaceae</taxon>
        <taxon>Porphyromonas</taxon>
    </lineage>
</organism>
<dbReference type="eggNOG" id="COG0743">
    <property type="taxonomic scope" value="Bacteria"/>
</dbReference>
<evidence type="ECO:0000256" key="2">
    <source>
        <dbReference type="ARBA" id="ARBA00006825"/>
    </source>
</evidence>
<dbReference type="SUPFAM" id="SSF55347">
    <property type="entry name" value="Glyceraldehyde-3-phosphate dehydrogenase-like, C-terminal domain"/>
    <property type="match status" value="1"/>
</dbReference>
<accession>A0A0A2G6N4</accession>
<feature type="domain" description="1-deoxy-D-xylulose 5-phosphate reductoisomerase C-terminal" evidence="11">
    <location>
        <begin position="145"/>
        <end position="227"/>
    </location>
</feature>
<feature type="binding site" evidence="9">
    <location>
        <position position="219"/>
    </location>
    <ligand>
        <name>1-deoxy-D-xylulose 5-phosphate</name>
        <dbReference type="ChEBI" id="CHEBI:57792"/>
    </ligand>
</feature>
<comment type="catalytic activity">
    <reaction evidence="8">
        <text>2-C-methyl-D-erythritol 4-phosphate + NADP(+) = 1-deoxy-D-xylulose 5-phosphate + NADPH + H(+)</text>
        <dbReference type="Rhea" id="RHEA:13717"/>
        <dbReference type="ChEBI" id="CHEBI:15378"/>
        <dbReference type="ChEBI" id="CHEBI:57783"/>
        <dbReference type="ChEBI" id="CHEBI:57792"/>
        <dbReference type="ChEBI" id="CHEBI:58262"/>
        <dbReference type="ChEBI" id="CHEBI:58349"/>
        <dbReference type="EC" id="1.1.1.267"/>
    </reaction>
    <physiologicalReaction direction="right-to-left" evidence="8">
        <dbReference type="Rhea" id="RHEA:13719"/>
    </physiologicalReaction>
</comment>
<comment type="pathway">
    <text evidence="1 9">Isoprenoid biosynthesis; isopentenyl diphosphate biosynthesis via DXP pathway; isopentenyl diphosphate from 1-deoxy-D-xylulose 5-phosphate: step 1/6.</text>
</comment>
<feature type="binding site" evidence="9">
    <location>
        <position position="197"/>
    </location>
    <ligand>
        <name>1-deoxy-D-xylulose 5-phosphate</name>
        <dbReference type="ChEBI" id="CHEBI:57792"/>
    </ligand>
</feature>
<proteinExistence type="inferred from homology"/>
<dbReference type="EC" id="1.1.1.267" evidence="9"/>
<comment type="caution">
    <text evidence="13">The sequence shown here is derived from an EMBL/GenBank/DDBJ whole genome shotgun (WGS) entry which is preliminary data.</text>
</comment>
<dbReference type="GO" id="GO:0030145">
    <property type="term" value="F:manganese ion binding"/>
    <property type="evidence" value="ECO:0007669"/>
    <property type="project" value="TreeGrafter"/>
</dbReference>
<evidence type="ECO:0000256" key="7">
    <source>
        <dbReference type="ARBA" id="ARBA00023229"/>
    </source>
</evidence>
<dbReference type="InterPro" id="IPR026877">
    <property type="entry name" value="DXPR_C"/>
</dbReference>
<feature type="binding site" evidence="9">
    <location>
        <position position="14"/>
    </location>
    <ligand>
        <name>NADPH</name>
        <dbReference type="ChEBI" id="CHEBI:57783"/>
    </ligand>
</feature>
<dbReference type="PIRSF" id="PIRSF006205">
    <property type="entry name" value="Dxp_reductismrs"/>
    <property type="match status" value="1"/>
</dbReference>
<comment type="function">
    <text evidence="9">Catalyzes the NADPH-dependent rearrangement and reduction of 1-deoxy-D-xylulose-5-phosphate (DXP) to 2-C-methyl-D-erythritol 4-phosphate (MEP).</text>
</comment>
<dbReference type="HAMAP" id="MF_00183">
    <property type="entry name" value="DXP_reductoisom"/>
    <property type="match status" value="1"/>
</dbReference>
<evidence type="ECO:0000256" key="9">
    <source>
        <dbReference type="HAMAP-Rule" id="MF_00183"/>
    </source>
</evidence>
<comment type="cofactor">
    <cofactor evidence="9">
        <name>Mg(2+)</name>
        <dbReference type="ChEBI" id="CHEBI:18420"/>
    </cofactor>
    <cofactor evidence="9">
        <name>Mn(2+)</name>
        <dbReference type="ChEBI" id="CHEBI:29035"/>
    </cofactor>
</comment>
<dbReference type="STRING" id="266762.HQ36_04150"/>
<dbReference type="InterPro" id="IPR013512">
    <property type="entry name" value="DXP_reductoisomerase_N"/>
</dbReference>
<feature type="binding site" evidence="9">
    <location>
        <position position="125"/>
    </location>
    <ligand>
        <name>NADPH</name>
        <dbReference type="ChEBI" id="CHEBI:57783"/>
    </ligand>
</feature>
<reference evidence="13 14" key="1">
    <citation type="submission" date="2014-08" db="EMBL/GenBank/DDBJ databases">
        <title>Porphyromonas gingivicanis strain:COT-022_OH1391 Genome sequencing.</title>
        <authorList>
            <person name="Wallis C."/>
            <person name="Deusch O."/>
            <person name="O'Flynn C."/>
            <person name="Davis I."/>
            <person name="Jospin G."/>
            <person name="Darling A.E."/>
            <person name="Coil D.A."/>
            <person name="Alexiev A."/>
            <person name="Horsfall A."/>
            <person name="Kirkwood N."/>
            <person name="Harris S."/>
            <person name="Eisen J.A."/>
        </authorList>
    </citation>
    <scope>NUCLEOTIDE SEQUENCE [LARGE SCALE GENOMIC DNA]</scope>
    <source>
        <strain evidence="14">COT-022 OH1391</strain>
    </source>
</reference>
<keyword evidence="13" id="KW-0413">Isomerase</keyword>
<evidence type="ECO:0000256" key="4">
    <source>
        <dbReference type="ARBA" id="ARBA00022857"/>
    </source>
</evidence>
<dbReference type="AlphaFoldDB" id="A0A0A2G6N4"/>
<dbReference type="InterPro" id="IPR013644">
    <property type="entry name" value="DXP_reductoisomerase_C"/>
</dbReference>
<dbReference type="Pfam" id="PF13288">
    <property type="entry name" value="DXPR_C"/>
    <property type="match status" value="1"/>
</dbReference>
<evidence type="ECO:0000256" key="1">
    <source>
        <dbReference type="ARBA" id="ARBA00005094"/>
    </source>
</evidence>
<keyword evidence="9" id="KW-0460">Magnesium</keyword>
<evidence type="ECO:0000313" key="14">
    <source>
        <dbReference type="Proteomes" id="UP000030134"/>
    </source>
</evidence>
<dbReference type="Gene3D" id="1.10.1740.10">
    <property type="match status" value="1"/>
</dbReference>
<dbReference type="SUPFAM" id="SSF51735">
    <property type="entry name" value="NAD(P)-binding Rossmann-fold domains"/>
    <property type="match status" value="1"/>
</dbReference>
<name>A0A0A2G6N4_9PORP</name>
<feature type="binding site" evidence="9">
    <location>
        <position position="203"/>
    </location>
    <ligand>
        <name>NADPH</name>
        <dbReference type="ChEBI" id="CHEBI:57783"/>
    </ligand>
</feature>